<reference evidence="3 4" key="1">
    <citation type="submission" date="2018-04" db="EMBL/GenBank/DDBJ databases">
        <authorList>
            <person name="Zhang X."/>
            <person name="Yuan J."/>
            <person name="Li F."/>
            <person name="Xiang J."/>
        </authorList>
    </citation>
    <scope>NUCLEOTIDE SEQUENCE [LARGE SCALE GENOMIC DNA]</scope>
    <source>
        <tissue evidence="3">Muscle</tissue>
    </source>
</reference>
<dbReference type="InterPro" id="IPR047273">
    <property type="entry name" value="VRTN_OTU_dom"/>
</dbReference>
<accession>A0A423T2V1</accession>
<feature type="region of interest" description="Disordered" evidence="1">
    <location>
        <begin position="277"/>
        <end position="300"/>
    </location>
</feature>
<dbReference type="InterPro" id="IPR038765">
    <property type="entry name" value="Papain-like_cys_pep_sf"/>
</dbReference>
<evidence type="ECO:0000259" key="2">
    <source>
        <dbReference type="PROSITE" id="PS50802"/>
    </source>
</evidence>
<evidence type="ECO:0000313" key="3">
    <source>
        <dbReference type="EMBL" id="ROT70827.1"/>
    </source>
</evidence>
<name>A0A423T2V1_PENVA</name>
<keyword evidence="4" id="KW-1185">Reference proteome</keyword>
<dbReference type="CDD" id="cd22791">
    <property type="entry name" value="OTU_VRTN"/>
    <property type="match status" value="1"/>
</dbReference>
<reference evidence="3 4" key="2">
    <citation type="submission" date="2019-01" db="EMBL/GenBank/DDBJ databases">
        <title>The decoding of complex shrimp genome reveals the adaptation for benthos swimmer, frequently molting mechanism and breeding impact on genome.</title>
        <authorList>
            <person name="Sun Y."/>
            <person name="Gao Y."/>
            <person name="Yu Y."/>
        </authorList>
    </citation>
    <scope>NUCLEOTIDE SEQUENCE [LARGE SCALE GENOMIC DNA]</scope>
    <source>
        <tissue evidence="3">Muscle</tissue>
    </source>
</reference>
<dbReference type="SUPFAM" id="SSF54001">
    <property type="entry name" value="Cysteine proteinases"/>
    <property type="match status" value="1"/>
</dbReference>
<dbReference type="EMBL" id="QCYY01002381">
    <property type="protein sequence ID" value="ROT70827.1"/>
    <property type="molecule type" value="Genomic_DNA"/>
</dbReference>
<comment type="caution">
    <text evidence="3">The sequence shown here is derived from an EMBL/GenBank/DDBJ whole genome shotgun (WGS) entry which is preliminary data.</text>
</comment>
<feature type="compositionally biased region" description="Low complexity" evidence="1">
    <location>
        <begin position="281"/>
        <end position="299"/>
    </location>
</feature>
<proteinExistence type="predicted"/>
<feature type="region of interest" description="Disordered" evidence="1">
    <location>
        <begin position="336"/>
        <end position="376"/>
    </location>
</feature>
<evidence type="ECO:0000313" key="4">
    <source>
        <dbReference type="Proteomes" id="UP000283509"/>
    </source>
</evidence>
<feature type="domain" description="OTU" evidence="2">
    <location>
        <begin position="102"/>
        <end position="259"/>
    </location>
</feature>
<protein>
    <recommendedName>
        <fullName evidence="2">OTU domain-containing protein</fullName>
    </recommendedName>
</protein>
<gene>
    <name evidence="3" type="ORF">C7M84_010893</name>
</gene>
<sequence length="489" mass="52687">MSQGLLKQWSGEGLNFLCPTCVSTDASGTGSCKYDIHAALARLAAAVDNPRDALLSDAKTESLLLQTYVSLPPHLETPASGPSDHVAVKILGMFHSVILADHTPLQIHSDGNCLYRAISRGMFGYEEEHALIRLLATLEIAEHREFYDYTAVNFIDLVKDNQIVSAPYTTLLKEAATLTHYSEMLHIYAVSAATGLALRSYCPPTINAEYLSAHLTRKKCGRRVGRVSIPALTVIWSQASVPATASSFKPNHFVLLGEPERRVINVDLTCSPQKISDTEWPELPSLSTSSPLSSPLSRLSPPPCSPISMCENVASPSSPISTHENVASPLSPVNMCGPEEASHSVTASQDCSQGEVPDVQPTETEDDPVATGGHDLPGGKFMSLNAILQELAADTSSLQSVPGGRKENMLFIIDNSAPRTWVEENNALAYMRGKVGLSTKEHDRFLTAIFGPTGVTHSTSEVIYEVRTEKVDAIIQETAPASCPTLRAP</sequence>
<dbReference type="Gene3D" id="3.90.70.80">
    <property type="match status" value="1"/>
</dbReference>
<evidence type="ECO:0000256" key="1">
    <source>
        <dbReference type="SAM" id="MobiDB-lite"/>
    </source>
</evidence>
<dbReference type="AlphaFoldDB" id="A0A423T2V1"/>
<dbReference type="PROSITE" id="PS50802">
    <property type="entry name" value="OTU"/>
    <property type="match status" value="1"/>
</dbReference>
<dbReference type="InterPro" id="IPR003323">
    <property type="entry name" value="OTU_dom"/>
</dbReference>
<organism evidence="3 4">
    <name type="scientific">Penaeus vannamei</name>
    <name type="common">Whiteleg shrimp</name>
    <name type="synonym">Litopenaeus vannamei</name>
    <dbReference type="NCBI Taxonomy" id="6689"/>
    <lineage>
        <taxon>Eukaryota</taxon>
        <taxon>Metazoa</taxon>
        <taxon>Ecdysozoa</taxon>
        <taxon>Arthropoda</taxon>
        <taxon>Crustacea</taxon>
        <taxon>Multicrustacea</taxon>
        <taxon>Malacostraca</taxon>
        <taxon>Eumalacostraca</taxon>
        <taxon>Eucarida</taxon>
        <taxon>Decapoda</taxon>
        <taxon>Dendrobranchiata</taxon>
        <taxon>Penaeoidea</taxon>
        <taxon>Penaeidae</taxon>
        <taxon>Penaeus</taxon>
    </lineage>
</organism>
<feature type="compositionally biased region" description="Polar residues" evidence="1">
    <location>
        <begin position="343"/>
        <end position="352"/>
    </location>
</feature>
<dbReference type="Proteomes" id="UP000283509">
    <property type="component" value="Unassembled WGS sequence"/>
</dbReference>